<keyword evidence="1" id="KW-0812">Transmembrane</keyword>
<dbReference type="PATRIC" id="fig|33881.3.peg.34"/>
<reference evidence="2 3" key="1">
    <citation type="journal article" date="2016" name="Front. Microbiol.">
        <title>Genomic Resource of Rice Seed Associated Bacteria.</title>
        <authorList>
            <person name="Midha S."/>
            <person name="Bansal K."/>
            <person name="Sharma S."/>
            <person name="Kumar N."/>
            <person name="Patil P.P."/>
            <person name="Chaudhry V."/>
            <person name="Patil P.B."/>
        </authorList>
    </citation>
    <scope>NUCLEOTIDE SEQUENCE [LARGE SCALE GENOMIC DNA]</scope>
    <source>
        <strain evidence="2 3">NS184</strain>
    </source>
</reference>
<dbReference type="AlphaFoldDB" id="A0A147DBT5"/>
<dbReference type="Proteomes" id="UP000078252">
    <property type="component" value="Unassembled WGS sequence"/>
</dbReference>
<evidence type="ECO:0000313" key="2">
    <source>
        <dbReference type="EMBL" id="KTR11848.1"/>
    </source>
</evidence>
<comment type="caution">
    <text evidence="2">The sequence shown here is derived from an EMBL/GenBank/DDBJ whole genome shotgun (WGS) entry which is preliminary data.</text>
</comment>
<proteinExistence type="predicted"/>
<keyword evidence="1" id="KW-0472">Membrane</keyword>
<keyword evidence="1" id="KW-1133">Transmembrane helix</keyword>
<organism evidence="2 3">
    <name type="scientific">Curtobacterium luteum</name>
    <dbReference type="NCBI Taxonomy" id="33881"/>
    <lineage>
        <taxon>Bacteria</taxon>
        <taxon>Bacillati</taxon>
        <taxon>Actinomycetota</taxon>
        <taxon>Actinomycetes</taxon>
        <taxon>Micrococcales</taxon>
        <taxon>Microbacteriaceae</taxon>
        <taxon>Curtobacterium</taxon>
    </lineage>
</organism>
<dbReference type="EMBL" id="LDQC01000001">
    <property type="protein sequence ID" value="KTR11848.1"/>
    <property type="molecule type" value="Genomic_DNA"/>
</dbReference>
<name>A0A147DBT5_9MICO</name>
<feature type="transmembrane region" description="Helical" evidence="1">
    <location>
        <begin position="12"/>
        <end position="34"/>
    </location>
</feature>
<gene>
    <name evidence="2" type="ORF">NS184_00165</name>
</gene>
<evidence type="ECO:0000313" key="3">
    <source>
        <dbReference type="Proteomes" id="UP000078252"/>
    </source>
</evidence>
<protein>
    <submittedName>
        <fullName evidence="2">Uncharacterized protein</fullName>
    </submittedName>
</protein>
<evidence type="ECO:0000256" key="1">
    <source>
        <dbReference type="SAM" id="Phobius"/>
    </source>
</evidence>
<accession>A0A147DBT5</accession>
<sequence>MGERDEQAPSALRLVGMLAALVLLLGGVVTAVVLSAGTAVHRALGPQETEDGSICEPLNGECSRLGRTSIEKRFSVRLPTDAQLEASGARSLIKASESWAVACVPDVSALLRDAERAGFVESAVSDHPERHDWSGKGPVSREVRLTAPAEAARWVDVGSSCDVGTWVYLGSFLDK</sequence>